<evidence type="ECO:0000256" key="4">
    <source>
        <dbReference type="ARBA" id="ARBA00022723"/>
    </source>
</evidence>
<dbReference type="CDD" id="cd06214">
    <property type="entry name" value="PA_degradation_oxidoreductase_like"/>
    <property type="match status" value="1"/>
</dbReference>
<keyword evidence="2" id="KW-0285">Flavoprotein</keyword>
<dbReference type="GO" id="GO:0016491">
    <property type="term" value="F:oxidoreductase activity"/>
    <property type="evidence" value="ECO:0007669"/>
    <property type="project" value="UniProtKB-KW"/>
</dbReference>
<dbReference type="PANTHER" id="PTHR47354:SF8">
    <property type="entry name" value="1,2-PHENYLACETYL-COA EPOXIDASE, SUBUNIT E"/>
    <property type="match status" value="1"/>
</dbReference>
<dbReference type="GO" id="GO:0050660">
    <property type="term" value="F:flavin adenine dinucleotide binding"/>
    <property type="evidence" value="ECO:0007669"/>
    <property type="project" value="TreeGrafter"/>
</dbReference>
<gene>
    <name evidence="11" type="ORF">AFM12_06765</name>
</gene>
<keyword evidence="6" id="KW-0560">Oxidoreductase</keyword>
<dbReference type="InterPro" id="IPR017938">
    <property type="entry name" value="Riboflavin_synthase-like_b-brl"/>
</dbReference>
<dbReference type="Pfam" id="PF00175">
    <property type="entry name" value="NAD_binding_1"/>
    <property type="match status" value="1"/>
</dbReference>
<dbReference type="PANTHER" id="PTHR47354">
    <property type="entry name" value="NADH OXIDOREDUCTASE HCR"/>
    <property type="match status" value="1"/>
</dbReference>
<dbReference type="InterPro" id="IPR036010">
    <property type="entry name" value="2Fe-2S_ferredoxin-like_sf"/>
</dbReference>
<dbReference type="PRINTS" id="PR00371">
    <property type="entry name" value="FPNCR"/>
</dbReference>
<dbReference type="SUPFAM" id="SSF52343">
    <property type="entry name" value="Ferredoxin reductase-like, C-terminal NADP-linked domain"/>
    <property type="match status" value="1"/>
</dbReference>
<dbReference type="PROSITE" id="PS51085">
    <property type="entry name" value="2FE2S_FER_2"/>
    <property type="match status" value="1"/>
</dbReference>
<dbReference type="PROSITE" id="PS00197">
    <property type="entry name" value="2FE2S_FER_1"/>
    <property type="match status" value="1"/>
</dbReference>
<dbReference type="InterPro" id="IPR001041">
    <property type="entry name" value="2Fe-2S_ferredoxin-type"/>
</dbReference>
<dbReference type="InterPro" id="IPR008333">
    <property type="entry name" value="Cbr1-like_FAD-bd_dom"/>
</dbReference>
<dbReference type="STRING" id="1605367.AFM12_06765"/>
<dbReference type="InterPro" id="IPR039261">
    <property type="entry name" value="FNR_nucleotide-bd"/>
</dbReference>
<keyword evidence="7" id="KW-0408">Iron</keyword>
<dbReference type="RefSeq" id="WP_055145710.1">
    <property type="nucleotide sequence ID" value="NZ_JXSZ01000006.1"/>
</dbReference>
<dbReference type="InterPro" id="IPR001709">
    <property type="entry name" value="Flavoprot_Pyr_Nucl_cyt_Rdtase"/>
</dbReference>
<evidence type="ECO:0000256" key="6">
    <source>
        <dbReference type="ARBA" id="ARBA00023002"/>
    </source>
</evidence>
<evidence type="ECO:0000256" key="3">
    <source>
        <dbReference type="ARBA" id="ARBA00022714"/>
    </source>
</evidence>
<comment type="cofactor">
    <cofactor evidence="1">
        <name>FAD</name>
        <dbReference type="ChEBI" id="CHEBI:57692"/>
    </cofactor>
</comment>
<reference evidence="11 12" key="1">
    <citation type="submission" date="2015-07" db="EMBL/GenBank/DDBJ databases">
        <title>The draft genome sequence of Leadbetterella sp. JN14-9.</title>
        <authorList>
            <person name="Liu Y."/>
            <person name="Du J."/>
            <person name="Shao Z."/>
        </authorList>
    </citation>
    <scope>NUCLEOTIDE SEQUENCE [LARGE SCALE GENOMIC DNA]</scope>
    <source>
        <strain evidence="11 12">JN14-9</strain>
    </source>
</reference>
<dbReference type="SUPFAM" id="SSF54292">
    <property type="entry name" value="2Fe-2S ferredoxin-like"/>
    <property type="match status" value="1"/>
</dbReference>
<dbReference type="InterPro" id="IPR050415">
    <property type="entry name" value="MRET"/>
</dbReference>
<dbReference type="Proteomes" id="UP000050454">
    <property type="component" value="Unassembled WGS sequence"/>
</dbReference>
<organism evidence="11 12">
    <name type="scientific">Jiulongibacter sediminis</name>
    <dbReference type="NCBI Taxonomy" id="1605367"/>
    <lineage>
        <taxon>Bacteria</taxon>
        <taxon>Pseudomonadati</taxon>
        <taxon>Bacteroidota</taxon>
        <taxon>Cytophagia</taxon>
        <taxon>Cytophagales</taxon>
        <taxon>Leadbetterellaceae</taxon>
        <taxon>Jiulongibacter</taxon>
    </lineage>
</organism>
<dbReference type="Gene3D" id="2.40.30.10">
    <property type="entry name" value="Translation factors"/>
    <property type="match status" value="1"/>
</dbReference>
<keyword evidence="4" id="KW-0479">Metal-binding</keyword>
<dbReference type="InterPro" id="IPR006058">
    <property type="entry name" value="2Fe2S_fd_BS"/>
</dbReference>
<keyword evidence="3" id="KW-0001">2Fe-2S</keyword>
<dbReference type="PRINTS" id="PR00410">
    <property type="entry name" value="PHEHYDRXLASE"/>
</dbReference>
<dbReference type="Gene3D" id="3.40.50.80">
    <property type="entry name" value="Nucleotide-binding domain of ferredoxin-NADP reductase (FNR) module"/>
    <property type="match status" value="1"/>
</dbReference>
<evidence type="ECO:0000313" key="11">
    <source>
        <dbReference type="EMBL" id="KPM48344.1"/>
    </source>
</evidence>
<evidence type="ECO:0000313" key="12">
    <source>
        <dbReference type="Proteomes" id="UP000050454"/>
    </source>
</evidence>
<evidence type="ECO:0000256" key="2">
    <source>
        <dbReference type="ARBA" id="ARBA00022630"/>
    </source>
</evidence>
<evidence type="ECO:0000256" key="1">
    <source>
        <dbReference type="ARBA" id="ARBA00001974"/>
    </source>
</evidence>
<dbReference type="EMBL" id="LGTQ01000006">
    <property type="protein sequence ID" value="KPM48344.1"/>
    <property type="molecule type" value="Genomic_DNA"/>
</dbReference>
<accession>A0A0P7BUA7</accession>
<dbReference type="CDD" id="cd00207">
    <property type="entry name" value="fer2"/>
    <property type="match status" value="1"/>
</dbReference>
<keyword evidence="12" id="KW-1185">Reference proteome</keyword>
<dbReference type="InterPro" id="IPR012675">
    <property type="entry name" value="Beta-grasp_dom_sf"/>
</dbReference>
<sequence length="353" mass="39752">MKTYFLQVKEVIQETEDAITIEFWHPLAEQIKYKAGQFITLIVPADNGKKVRRSYSMSSSPHTDTAVAVTVKRVPGGLVSNYLCDQVKKGDFIEVIEPMGNFYVEPNAENERHVVLIGAGSGITPLMSIAKSVLKMEPKSKVSLIYGNRTVESIIFWKKLMDMELADRKRFNVVHVLSQATDSWAGYRGRINQANIVVMLKELDIHFRSEKEEFYLCGPVGMMDEALGIFDVFDVPKSQIFKENFNAPMLDEELELPENESLQSREVTVKYMGDDYTFKVEPHQSILDAALELDIDLPYSCQAGMCTACLGKCVEGKIKMDEDDGLTQAEQEEGWVLTCVSHPLTDGVVLEIE</sequence>
<comment type="caution">
    <text evidence="11">The sequence shown here is derived from an EMBL/GenBank/DDBJ whole genome shotgun (WGS) entry which is preliminary data.</text>
</comment>
<dbReference type="InterPro" id="IPR001433">
    <property type="entry name" value="OxRdtase_FAD/NAD-bd"/>
</dbReference>
<keyword evidence="5" id="KW-0274">FAD</keyword>
<keyword evidence="8" id="KW-0411">Iron-sulfur</keyword>
<evidence type="ECO:0000256" key="8">
    <source>
        <dbReference type="ARBA" id="ARBA00023014"/>
    </source>
</evidence>
<dbReference type="Gene3D" id="3.10.20.30">
    <property type="match status" value="1"/>
</dbReference>
<dbReference type="GO" id="GO:0046872">
    <property type="term" value="F:metal ion binding"/>
    <property type="evidence" value="ECO:0007669"/>
    <property type="project" value="UniProtKB-KW"/>
</dbReference>
<dbReference type="OrthoDB" id="9789468at2"/>
<evidence type="ECO:0000259" key="10">
    <source>
        <dbReference type="PROSITE" id="PS51384"/>
    </source>
</evidence>
<dbReference type="Pfam" id="PF00111">
    <property type="entry name" value="Fer2"/>
    <property type="match status" value="1"/>
</dbReference>
<dbReference type="AlphaFoldDB" id="A0A0P7BUA7"/>
<evidence type="ECO:0000259" key="9">
    <source>
        <dbReference type="PROSITE" id="PS51085"/>
    </source>
</evidence>
<dbReference type="PROSITE" id="PS51384">
    <property type="entry name" value="FAD_FR"/>
    <property type="match status" value="1"/>
</dbReference>
<protein>
    <submittedName>
        <fullName evidence="11">Oxidoreductase</fullName>
    </submittedName>
</protein>
<feature type="domain" description="2Fe-2S ferredoxin-type" evidence="9">
    <location>
        <begin position="265"/>
        <end position="353"/>
    </location>
</feature>
<proteinExistence type="predicted"/>
<dbReference type="Pfam" id="PF00970">
    <property type="entry name" value="FAD_binding_6"/>
    <property type="match status" value="1"/>
</dbReference>
<dbReference type="GO" id="GO:0051537">
    <property type="term" value="F:2 iron, 2 sulfur cluster binding"/>
    <property type="evidence" value="ECO:0007669"/>
    <property type="project" value="UniProtKB-KW"/>
</dbReference>
<evidence type="ECO:0000256" key="5">
    <source>
        <dbReference type="ARBA" id="ARBA00022827"/>
    </source>
</evidence>
<dbReference type="InterPro" id="IPR017927">
    <property type="entry name" value="FAD-bd_FR_type"/>
</dbReference>
<feature type="domain" description="FAD-binding FR-type" evidence="10">
    <location>
        <begin position="1"/>
        <end position="105"/>
    </location>
</feature>
<name>A0A0P7BUA7_9BACT</name>
<dbReference type="PATRIC" id="fig|1605367.3.peg.2722"/>
<evidence type="ECO:0000256" key="7">
    <source>
        <dbReference type="ARBA" id="ARBA00023004"/>
    </source>
</evidence>
<dbReference type="SUPFAM" id="SSF63380">
    <property type="entry name" value="Riboflavin synthase domain-like"/>
    <property type="match status" value="1"/>
</dbReference>